<organism evidence="2">
    <name type="scientific">Anguilla anguilla</name>
    <name type="common">European freshwater eel</name>
    <name type="synonym">Muraena anguilla</name>
    <dbReference type="NCBI Taxonomy" id="7936"/>
    <lineage>
        <taxon>Eukaryota</taxon>
        <taxon>Metazoa</taxon>
        <taxon>Chordata</taxon>
        <taxon>Craniata</taxon>
        <taxon>Vertebrata</taxon>
        <taxon>Euteleostomi</taxon>
        <taxon>Actinopterygii</taxon>
        <taxon>Neopterygii</taxon>
        <taxon>Teleostei</taxon>
        <taxon>Anguilliformes</taxon>
        <taxon>Anguillidae</taxon>
        <taxon>Anguilla</taxon>
    </lineage>
</organism>
<accession>A0A0E9V6D2</accession>
<reference evidence="2" key="2">
    <citation type="journal article" date="2015" name="Fish Shellfish Immunol.">
        <title>Early steps in the European eel (Anguilla anguilla)-Vibrio vulnificus interaction in the gills: Role of the RtxA13 toxin.</title>
        <authorList>
            <person name="Callol A."/>
            <person name="Pajuelo D."/>
            <person name="Ebbesson L."/>
            <person name="Teles M."/>
            <person name="MacKenzie S."/>
            <person name="Amaro C."/>
        </authorList>
    </citation>
    <scope>NUCLEOTIDE SEQUENCE</scope>
</reference>
<reference evidence="2" key="1">
    <citation type="submission" date="2014-11" db="EMBL/GenBank/DDBJ databases">
        <authorList>
            <person name="Amaro Gonzalez C."/>
        </authorList>
    </citation>
    <scope>NUCLEOTIDE SEQUENCE</scope>
</reference>
<dbReference type="AlphaFoldDB" id="A0A0E9V6D2"/>
<protein>
    <submittedName>
        <fullName evidence="2">Uncharacterized protein</fullName>
    </submittedName>
</protein>
<evidence type="ECO:0000256" key="1">
    <source>
        <dbReference type="SAM" id="MobiDB-lite"/>
    </source>
</evidence>
<proteinExistence type="predicted"/>
<name>A0A0E9V6D2_ANGAN</name>
<sequence length="40" mass="4772">MSTVREKDKRPEPQVQRKQKKENGWGVQSNKRKHKEVEPA</sequence>
<evidence type="ECO:0000313" key="2">
    <source>
        <dbReference type="EMBL" id="JAH73010.1"/>
    </source>
</evidence>
<feature type="compositionally biased region" description="Basic and acidic residues" evidence="1">
    <location>
        <begin position="1"/>
        <end position="12"/>
    </location>
</feature>
<feature type="region of interest" description="Disordered" evidence="1">
    <location>
        <begin position="1"/>
        <end position="40"/>
    </location>
</feature>
<dbReference type="EMBL" id="GBXM01035567">
    <property type="protein sequence ID" value="JAH73010.1"/>
    <property type="molecule type" value="Transcribed_RNA"/>
</dbReference>